<feature type="compositionally biased region" description="Polar residues" evidence="1">
    <location>
        <begin position="37"/>
        <end position="46"/>
    </location>
</feature>
<dbReference type="EMBL" id="BMAT01001166">
    <property type="protein sequence ID" value="GFR80977.1"/>
    <property type="molecule type" value="Genomic_DNA"/>
</dbReference>
<comment type="caution">
    <text evidence="2">The sequence shown here is derived from an EMBL/GenBank/DDBJ whole genome shotgun (WGS) entry which is preliminary data.</text>
</comment>
<evidence type="ECO:0000256" key="1">
    <source>
        <dbReference type="SAM" id="MobiDB-lite"/>
    </source>
</evidence>
<reference evidence="2 3" key="1">
    <citation type="journal article" date="2021" name="Elife">
        <title>Chloroplast acquisition without the gene transfer in kleptoplastic sea slugs, Plakobranchus ocellatus.</title>
        <authorList>
            <person name="Maeda T."/>
            <person name="Takahashi S."/>
            <person name="Yoshida T."/>
            <person name="Shimamura S."/>
            <person name="Takaki Y."/>
            <person name="Nagai Y."/>
            <person name="Toyoda A."/>
            <person name="Suzuki Y."/>
            <person name="Arimoto A."/>
            <person name="Ishii H."/>
            <person name="Satoh N."/>
            <person name="Nishiyama T."/>
            <person name="Hasebe M."/>
            <person name="Maruyama T."/>
            <person name="Minagawa J."/>
            <person name="Obokata J."/>
            <person name="Shigenobu S."/>
        </authorList>
    </citation>
    <scope>NUCLEOTIDE SEQUENCE [LARGE SCALE GENOMIC DNA]</scope>
</reference>
<feature type="compositionally biased region" description="Basic and acidic residues" evidence="1">
    <location>
        <begin position="65"/>
        <end position="90"/>
    </location>
</feature>
<sequence length="98" mass="11104">MTEKPIHAVDSPLSDNSAESIPHANWNLAMAEIFSTPSLQPRNKPSSRGGRAITSHRLLISEDILEAKRAKEDEKERKENEKGMRQERKSAQPKRSKK</sequence>
<dbReference type="Proteomes" id="UP000762676">
    <property type="component" value="Unassembled WGS sequence"/>
</dbReference>
<organism evidence="2 3">
    <name type="scientific">Elysia marginata</name>
    <dbReference type="NCBI Taxonomy" id="1093978"/>
    <lineage>
        <taxon>Eukaryota</taxon>
        <taxon>Metazoa</taxon>
        <taxon>Spiralia</taxon>
        <taxon>Lophotrochozoa</taxon>
        <taxon>Mollusca</taxon>
        <taxon>Gastropoda</taxon>
        <taxon>Heterobranchia</taxon>
        <taxon>Euthyneura</taxon>
        <taxon>Panpulmonata</taxon>
        <taxon>Sacoglossa</taxon>
        <taxon>Placobranchoidea</taxon>
        <taxon>Plakobranchidae</taxon>
        <taxon>Elysia</taxon>
    </lineage>
</organism>
<proteinExistence type="predicted"/>
<keyword evidence="3" id="KW-1185">Reference proteome</keyword>
<gene>
    <name evidence="2" type="ORF">ElyMa_000593200</name>
</gene>
<feature type="region of interest" description="Disordered" evidence="1">
    <location>
        <begin position="37"/>
        <end position="56"/>
    </location>
</feature>
<evidence type="ECO:0000313" key="3">
    <source>
        <dbReference type="Proteomes" id="UP000762676"/>
    </source>
</evidence>
<protein>
    <submittedName>
        <fullName evidence="2">Uncharacterized protein</fullName>
    </submittedName>
</protein>
<feature type="region of interest" description="Disordered" evidence="1">
    <location>
        <begin position="61"/>
        <end position="98"/>
    </location>
</feature>
<feature type="region of interest" description="Disordered" evidence="1">
    <location>
        <begin position="1"/>
        <end position="20"/>
    </location>
</feature>
<evidence type="ECO:0000313" key="2">
    <source>
        <dbReference type="EMBL" id="GFR80977.1"/>
    </source>
</evidence>
<name>A0AAV4G5K8_9GAST</name>
<dbReference type="AlphaFoldDB" id="A0AAV4G5K8"/>
<accession>A0AAV4G5K8</accession>